<organism evidence="3 4">
    <name type="scientific">Claviceps humidiphila</name>
    <dbReference type="NCBI Taxonomy" id="1294629"/>
    <lineage>
        <taxon>Eukaryota</taxon>
        <taxon>Fungi</taxon>
        <taxon>Dikarya</taxon>
        <taxon>Ascomycota</taxon>
        <taxon>Pezizomycotina</taxon>
        <taxon>Sordariomycetes</taxon>
        <taxon>Hypocreomycetidae</taxon>
        <taxon>Hypocreales</taxon>
        <taxon>Clavicipitaceae</taxon>
        <taxon>Claviceps</taxon>
    </lineage>
</organism>
<keyword evidence="1" id="KW-0812">Transmembrane</keyword>
<keyword evidence="4" id="KW-1185">Reference proteome</keyword>
<comment type="caution">
    <text evidence="3">The sequence shown here is derived from an EMBL/GenBank/DDBJ whole genome shotgun (WGS) entry which is preliminary data.</text>
</comment>
<evidence type="ECO:0000259" key="2">
    <source>
        <dbReference type="Pfam" id="PF24855"/>
    </source>
</evidence>
<feature type="domain" description="DUF7729" evidence="2">
    <location>
        <begin position="181"/>
        <end position="391"/>
    </location>
</feature>
<evidence type="ECO:0000313" key="3">
    <source>
        <dbReference type="EMBL" id="KAG6105582.1"/>
    </source>
</evidence>
<dbReference type="Proteomes" id="UP000732380">
    <property type="component" value="Unassembled WGS sequence"/>
</dbReference>
<name>A0A9P7TQ13_9HYPO</name>
<keyword evidence="1" id="KW-0472">Membrane</keyword>
<proteinExistence type="predicted"/>
<gene>
    <name evidence="3" type="ORF">E4U13_007825</name>
</gene>
<keyword evidence="1" id="KW-1133">Transmembrane helix</keyword>
<evidence type="ECO:0000256" key="1">
    <source>
        <dbReference type="SAM" id="Phobius"/>
    </source>
</evidence>
<reference evidence="3 4" key="1">
    <citation type="journal article" date="2020" name="bioRxiv">
        <title>Whole genome comparisons of ergot fungi reveals the divergence and evolution of species within the genus Claviceps are the result of varying mechanisms driving genome evolution and host range expansion.</title>
        <authorList>
            <person name="Wyka S.A."/>
            <person name="Mondo S.J."/>
            <person name="Liu M."/>
            <person name="Dettman J."/>
            <person name="Nalam V."/>
            <person name="Broders K.D."/>
        </authorList>
    </citation>
    <scope>NUCLEOTIDE SEQUENCE [LARGE SCALE GENOMIC DNA]</scope>
    <source>
        <strain evidence="3 4">LM576</strain>
    </source>
</reference>
<dbReference type="AlphaFoldDB" id="A0A9P7TQ13"/>
<sequence length="426" mass="45003">MAARCPSLSCQPSATIDTDSIPRSRCRRSPTKRLVSRRRWIPPRIALSLAVLAFVASFGGYATAERHAPAAAHLLARPASYNSEEPYPSSGLDDAAEAVVVERAAASVPVMQEEEVVNVRTRRRVRRGGGASASSLSAAAAASADEDTKAGVEGEVLATASKKGLLERASGTTNGDDASSPLPSPFDNLVPSAFKVPGGSSSCPKFMAGLLSDPTFKRCYPISMLMQTSTGFFNAQKQLVTIVKVLDATCAPDVTKCTDFLNQAAQNLTLDANCKAEFDQNQTQILQAYRGLRAYNVLYSAACLQNPTTNSYCFANAVTNLSTPSNTYLYFMPYGMSLPGASKPSCNWCTQTTMAIYHSASADRDQPVASKYEDAASQVNTLCGPSFVNASLPVAESAGGLRARAPPGMSAVMSVLSALVAVGMFL</sequence>
<dbReference type="Pfam" id="PF24855">
    <property type="entry name" value="DUF7729"/>
    <property type="match status" value="1"/>
</dbReference>
<evidence type="ECO:0000313" key="4">
    <source>
        <dbReference type="Proteomes" id="UP000732380"/>
    </source>
</evidence>
<protein>
    <recommendedName>
        <fullName evidence="2">DUF7729 domain-containing protein</fullName>
    </recommendedName>
</protein>
<feature type="transmembrane region" description="Helical" evidence="1">
    <location>
        <begin position="45"/>
        <end position="64"/>
    </location>
</feature>
<accession>A0A9P7TQ13</accession>
<dbReference type="PANTHER" id="PTHR39460:SF1">
    <property type="entry name" value="C6 TRANSCRIPTION FACTOR"/>
    <property type="match status" value="1"/>
</dbReference>
<dbReference type="PANTHER" id="PTHR39460">
    <property type="entry name" value="EXPRESSED PROTEIN"/>
    <property type="match status" value="1"/>
</dbReference>
<dbReference type="InterPro" id="IPR056146">
    <property type="entry name" value="DUF7729"/>
</dbReference>
<dbReference type="EMBL" id="SRQM01000811">
    <property type="protein sequence ID" value="KAG6105582.1"/>
    <property type="molecule type" value="Genomic_DNA"/>
</dbReference>